<organism evidence="10 11">
    <name type="scientific">Catenuloplanes niger</name>
    <dbReference type="NCBI Taxonomy" id="587534"/>
    <lineage>
        <taxon>Bacteria</taxon>
        <taxon>Bacillati</taxon>
        <taxon>Actinomycetota</taxon>
        <taxon>Actinomycetes</taxon>
        <taxon>Micromonosporales</taxon>
        <taxon>Micromonosporaceae</taxon>
        <taxon>Catenuloplanes</taxon>
    </lineage>
</organism>
<gene>
    <name evidence="10" type="ORF">J2S44_000924</name>
</gene>
<evidence type="ECO:0000256" key="7">
    <source>
        <dbReference type="ARBA" id="ARBA00023136"/>
    </source>
</evidence>
<sequence>MADSQMYWSANPESSGGIRHFDGEPVFQPPAFPPMTVMPPEAAVLRLLDEALAELTNEENKAGRVTAAFTVATGALVTGFLAGRWSPAGLSVPGALIWWCGAVCVFGALALVGAAALTVGYRSWREPALPGDLAAVRRWAAAVVNAPGEDAASRLMRIRRRISRKRQLLTWGLATMATGLMLCLLGGLAAL</sequence>
<proteinExistence type="predicted"/>
<keyword evidence="4" id="KW-0547">Nucleotide-binding</keyword>
<dbReference type="Pfam" id="PF18967">
    <property type="entry name" value="PycTM"/>
    <property type="match status" value="1"/>
</dbReference>
<name>A0AAE3ZIP1_9ACTN</name>
<evidence type="ECO:0000256" key="1">
    <source>
        <dbReference type="ARBA" id="ARBA00004236"/>
    </source>
</evidence>
<keyword evidence="7 8" id="KW-0472">Membrane</keyword>
<evidence type="ECO:0000313" key="10">
    <source>
        <dbReference type="EMBL" id="MDR7320674.1"/>
    </source>
</evidence>
<evidence type="ECO:0000256" key="6">
    <source>
        <dbReference type="ARBA" id="ARBA00023118"/>
    </source>
</evidence>
<dbReference type="AlphaFoldDB" id="A0AAE3ZIP1"/>
<evidence type="ECO:0000313" key="11">
    <source>
        <dbReference type="Proteomes" id="UP001183629"/>
    </source>
</evidence>
<feature type="transmembrane region" description="Helical" evidence="8">
    <location>
        <begin position="65"/>
        <end position="83"/>
    </location>
</feature>
<evidence type="ECO:0000256" key="8">
    <source>
        <dbReference type="SAM" id="Phobius"/>
    </source>
</evidence>
<keyword evidence="6" id="KW-0051">Antiviral defense</keyword>
<comment type="subcellular location">
    <subcellularLocation>
        <location evidence="1">Cell membrane</location>
    </subcellularLocation>
</comment>
<evidence type="ECO:0000259" key="9">
    <source>
        <dbReference type="Pfam" id="PF18967"/>
    </source>
</evidence>
<dbReference type="RefSeq" id="WP_310409280.1">
    <property type="nucleotide sequence ID" value="NZ_JAVDYC010000001.1"/>
</dbReference>
<keyword evidence="5 8" id="KW-1133">Transmembrane helix</keyword>
<keyword evidence="11" id="KW-1185">Reference proteome</keyword>
<evidence type="ECO:0000256" key="2">
    <source>
        <dbReference type="ARBA" id="ARBA00022475"/>
    </source>
</evidence>
<evidence type="ECO:0000256" key="4">
    <source>
        <dbReference type="ARBA" id="ARBA00022741"/>
    </source>
</evidence>
<feature type="domain" description="Pycsar effector protein" evidence="9">
    <location>
        <begin position="45"/>
        <end position="187"/>
    </location>
</feature>
<dbReference type="Proteomes" id="UP001183629">
    <property type="component" value="Unassembled WGS sequence"/>
</dbReference>
<dbReference type="InterPro" id="IPR043760">
    <property type="entry name" value="PycTM_dom"/>
</dbReference>
<feature type="transmembrane region" description="Helical" evidence="8">
    <location>
        <begin position="95"/>
        <end position="119"/>
    </location>
</feature>
<dbReference type="EMBL" id="JAVDYC010000001">
    <property type="protein sequence ID" value="MDR7320674.1"/>
    <property type="molecule type" value="Genomic_DNA"/>
</dbReference>
<keyword evidence="2" id="KW-1003">Cell membrane</keyword>
<comment type="caution">
    <text evidence="10">The sequence shown here is derived from an EMBL/GenBank/DDBJ whole genome shotgun (WGS) entry which is preliminary data.</text>
</comment>
<accession>A0AAE3ZIP1</accession>
<feature type="transmembrane region" description="Helical" evidence="8">
    <location>
        <begin position="168"/>
        <end position="190"/>
    </location>
</feature>
<evidence type="ECO:0000256" key="5">
    <source>
        <dbReference type="ARBA" id="ARBA00022989"/>
    </source>
</evidence>
<protein>
    <recommendedName>
        <fullName evidence="9">Pycsar effector protein domain-containing protein</fullName>
    </recommendedName>
</protein>
<evidence type="ECO:0000256" key="3">
    <source>
        <dbReference type="ARBA" id="ARBA00022692"/>
    </source>
</evidence>
<keyword evidence="3 8" id="KW-0812">Transmembrane</keyword>
<reference evidence="10 11" key="1">
    <citation type="submission" date="2023-07" db="EMBL/GenBank/DDBJ databases">
        <title>Sequencing the genomes of 1000 actinobacteria strains.</title>
        <authorList>
            <person name="Klenk H.-P."/>
        </authorList>
    </citation>
    <scope>NUCLEOTIDE SEQUENCE [LARGE SCALE GENOMIC DNA]</scope>
    <source>
        <strain evidence="10 11">DSM 44711</strain>
    </source>
</reference>